<evidence type="ECO:0000313" key="2">
    <source>
        <dbReference type="Proteomes" id="UP000685013"/>
    </source>
</evidence>
<name>A0AAV6MC24_9ROSI</name>
<protein>
    <submittedName>
        <fullName evidence="1">Glycine-rich RNA-binding protein RZ1B</fullName>
    </submittedName>
</protein>
<organism evidence="1 2">
    <name type="scientific">Cucurbita argyrosperma subsp. sororia</name>
    <dbReference type="NCBI Taxonomy" id="37648"/>
    <lineage>
        <taxon>Eukaryota</taxon>
        <taxon>Viridiplantae</taxon>
        <taxon>Streptophyta</taxon>
        <taxon>Embryophyta</taxon>
        <taxon>Tracheophyta</taxon>
        <taxon>Spermatophyta</taxon>
        <taxon>Magnoliopsida</taxon>
        <taxon>eudicotyledons</taxon>
        <taxon>Gunneridae</taxon>
        <taxon>Pentapetalae</taxon>
        <taxon>rosids</taxon>
        <taxon>fabids</taxon>
        <taxon>Cucurbitales</taxon>
        <taxon>Cucurbitaceae</taxon>
        <taxon>Cucurbiteae</taxon>
        <taxon>Cucurbita</taxon>
    </lineage>
</organism>
<gene>
    <name evidence="1" type="primary">RZ1B</name>
    <name evidence="1" type="ORF">SDJN03_23250</name>
</gene>
<comment type="caution">
    <text evidence="1">The sequence shown here is derived from an EMBL/GenBank/DDBJ whole genome shotgun (WGS) entry which is preliminary data.</text>
</comment>
<dbReference type="Proteomes" id="UP000685013">
    <property type="component" value="Chromosome 15"/>
</dbReference>
<sequence>MAANVCWRTLLSLNISEISLRMLSAGSIKFLKLREMHGHEFSERIISVNKAEPKMEGDDAEPCLRGGGYSSGGRASFGRGGDRSVGQDECFNLEVQGIGHETVLQLVVNLGGVEVHFRHVSI</sequence>
<feature type="non-terminal residue" evidence="1">
    <location>
        <position position="1"/>
    </location>
</feature>
<reference evidence="1 2" key="1">
    <citation type="journal article" date="2021" name="Hortic Res">
        <title>The domestication of Cucurbita argyrosperma as revealed by the genome of its wild relative.</title>
        <authorList>
            <person name="Barrera-Redondo J."/>
            <person name="Sanchez-de la Vega G."/>
            <person name="Aguirre-Liguori J.A."/>
            <person name="Castellanos-Morales G."/>
            <person name="Gutierrez-Guerrero Y.T."/>
            <person name="Aguirre-Dugua X."/>
            <person name="Aguirre-Planter E."/>
            <person name="Tenaillon M.I."/>
            <person name="Lira-Saade R."/>
            <person name="Eguiarte L.E."/>
        </authorList>
    </citation>
    <scope>NUCLEOTIDE SEQUENCE [LARGE SCALE GENOMIC DNA]</scope>
    <source>
        <strain evidence="1">JBR-2021</strain>
    </source>
</reference>
<keyword evidence="2" id="KW-1185">Reference proteome</keyword>
<proteinExistence type="predicted"/>
<dbReference type="AlphaFoldDB" id="A0AAV6MC24"/>
<accession>A0AAV6MC24</accession>
<dbReference type="EMBL" id="JAGKQH010000015">
    <property type="protein sequence ID" value="KAG6578802.1"/>
    <property type="molecule type" value="Genomic_DNA"/>
</dbReference>
<evidence type="ECO:0000313" key="1">
    <source>
        <dbReference type="EMBL" id="KAG6578802.1"/>
    </source>
</evidence>